<keyword evidence="5" id="KW-1185">Reference proteome</keyword>
<dbReference type="GO" id="GO:0016491">
    <property type="term" value="F:oxidoreductase activity"/>
    <property type="evidence" value="ECO:0007669"/>
    <property type="project" value="UniProtKB-KW"/>
</dbReference>
<evidence type="ECO:0000256" key="2">
    <source>
        <dbReference type="ARBA" id="ARBA00023002"/>
    </source>
</evidence>
<evidence type="ECO:0000313" key="5">
    <source>
        <dbReference type="Proteomes" id="UP000197153"/>
    </source>
</evidence>
<dbReference type="AlphaFoldDB" id="A0A248K2I4"/>
<reference evidence="4 5" key="1">
    <citation type="submission" date="2017-06" db="EMBL/GenBank/DDBJ databases">
        <title>Complete genome sequence of Nitrospirillum amazonense strain CBAmC, an endophytic nitrogen-fixing and plant growth-promoting bacterium, isolated from sugarcane.</title>
        <authorList>
            <person name="Schwab S."/>
            <person name="dos Santos Teixeira K.R."/>
            <person name="Simoes Araujo J.L."/>
            <person name="Soares Vidal M."/>
            <person name="Borges de Freitas H.R."/>
            <person name="Rivello Crivelaro A.L."/>
            <person name="Bueno de Camargo Nunes A."/>
            <person name="dos Santos C.M."/>
            <person name="Palmeira da Silva Rosa D."/>
            <person name="da Silva Padilha D."/>
            <person name="da Silva E."/>
            <person name="Araujo Terra L."/>
            <person name="Soares Mendes V."/>
            <person name="Farinelli L."/>
            <person name="Magalhaes Cruz L."/>
            <person name="Baldani J.I."/>
        </authorList>
    </citation>
    <scope>NUCLEOTIDE SEQUENCE [LARGE SCALE GENOMIC DNA]</scope>
    <source>
        <strain evidence="4 5">CBAmC</strain>
    </source>
</reference>
<comment type="similarity">
    <text evidence="1 3">Belongs to the short-chain dehydrogenases/reductases (SDR) family.</text>
</comment>
<dbReference type="InterPro" id="IPR002347">
    <property type="entry name" value="SDR_fam"/>
</dbReference>
<dbReference type="KEGG" id="nao:Y958_28925"/>
<accession>A0A248K2I4</accession>
<dbReference type="SUPFAM" id="SSF51735">
    <property type="entry name" value="NAD(P)-binding Rossmann-fold domains"/>
    <property type="match status" value="1"/>
</dbReference>
<dbReference type="EMBL" id="CP022113">
    <property type="protein sequence ID" value="ASG24999.1"/>
    <property type="molecule type" value="Genomic_DNA"/>
</dbReference>
<name>A0A248K2I4_9PROT</name>
<dbReference type="PANTHER" id="PTHR43669:SF3">
    <property type="entry name" value="ALCOHOL DEHYDROGENASE, PUTATIVE (AFU_ORTHOLOGUE AFUA_3G03445)-RELATED"/>
    <property type="match status" value="1"/>
</dbReference>
<dbReference type="Gene3D" id="3.40.50.720">
    <property type="entry name" value="NAD(P)-binding Rossmann-like Domain"/>
    <property type="match status" value="1"/>
</dbReference>
<dbReference type="PRINTS" id="PR00081">
    <property type="entry name" value="GDHRDH"/>
</dbReference>
<dbReference type="Proteomes" id="UP000197153">
    <property type="component" value="Chromosome 4"/>
</dbReference>
<dbReference type="PROSITE" id="PS00061">
    <property type="entry name" value="ADH_SHORT"/>
    <property type="match status" value="1"/>
</dbReference>
<dbReference type="RefSeq" id="WP_088875391.1">
    <property type="nucleotide sequence ID" value="NZ_CP022113.1"/>
</dbReference>
<dbReference type="PRINTS" id="PR00080">
    <property type="entry name" value="SDRFAMILY"/>
</dbReference>
<evidence type="ECO:0000313" key="4">
    <source>
        <dbReference type="EMBL" id="ASG24999.1"/>
    </source>
</evidence>
<dbReference type="InterPro" id="IPR020904">
    <property type="entry name" value="Sc_DH/Rdtase_CS"/>
</dbReference>
<dbReference type="PANTHER" id="PTHR43669">
    <property type="entry name" value="5-KETO-D-GLUCONATE 5-REDUCTASE"/>
    <property type="match status" value="1"/>
</dbReference>
<dbReference type="FunFam" id="3.40.50.720:FF:000084">
    <property type="entry name" value="Short-chain dehydrogenase reductase"/>
    <property type="match status" value="1"/>
</dbReference>
<evidence type="ECO:0000256" key="3">
    <source>
        <dbReference type="RuleBase" id="RU000363"/>
    </source>
</evidence>
<dbReference type="Pfam" id="PF00106">
    <property type="entry name" value="adh_short"/>
    <property type="match status" value="1"/>
</dbReference>
<dbReference type="CDD" id="cd05233">
    <property type="entry name" value="SDR_c"/>
    <property type="match status" value="1"/>
</dbReference>
<protein>
    <submittedName>
        <fullName evidence="4">Short-chain dehydrogenase</fullName>
    </submittedName>
</protein>
<organism evidence="4 5">
    <name type="scientific">Nitrospirillum viridazoti CBAmc</name>
    <dbReference type="NCBI Taxonomy" id="1441467"/>
    <lineage>
        <taxon>Bacteria</taxon>
        <taxon>Pseudomonadati</taxon>
        <taxon>Pseudomonadota</taxon>
        <taxon>Alphaproteobacteria</taxon>
        <taxon>Rhodospirillales</taxon>
        <taxon>Azospirillaceae</taxon>
        <taxon>Nitrospirillum</taxon>
        <taxon>Nitrospirillum viridazoti</taxon>
    </lineage>
</organism>
<evidence type="ECO:0000256" key="1">
    <source>
        <dbReference type="ARBA" id="ARBA00006484"/>
    </source>
</evidence>
<keyword evidence="2" id="KW-0560">Oxidoreductase</keyword>
<sequence>MDLSGQVAIVTGASSGIGAAVGRRLAAAGMKVALVARSLDRLEAVAAEARAAGGSAQAYAADVTREDQVENVFAAIGHDLGSPDLLVNNAGIADKTPLEELTLARWRAVLDINLTSAFLCSRAAVRLMKPRRRGRILMVGSISALTPREDTAAYTASKFALDGLTRAIALDGRGHGITAGVIRPGSAMTNLVPGLDRLGPEQTMQPEHVADLIHCVAAMPAEINVLESVILPIGQPFLGRG</sequence>
<proteinExistence type="inferred from homology"/>
<dbReference type="InterPro" id="IPR036291">
    <property type="entry name" value="NAD(P)-bd_dom_sf"/>
</dbReference>
<gene>
    <name evidence="4" type="ORF">Y958_28925</name>
</gene>